<keyword evidence="3" id="KW-0614">Plasmid</keyword>
<feature type="domain" description="ParB-like N-terminal" evidence="2">
    <location>
        <begin position="61"/>
        <end position="150"/>
    </location>
</feature>
<dbReference type="InterPro" id="IPR036086">
    <property type="entry name" value="ParB/Sulfiredoxin_sf"/>
</dbReference>
<evidence type="ECO:0000259" key="2">
    <source>
        <dbReference type="SMART" id="SM00470"/>
    </source>
</evidence>
<dbReference type="PANTHER" id="PTHR33375:SF1">
    <property type="entry name" value="CHROMOSOME-PARTITIONING PROTEIN PARB-RELATED"/>
    <property type="match status" value="1"/>
</dbReference>
<dbReference type="Proteomes" id="UP000001191">
    <property type="component" value="Plasmid pNPUN02"/>
</dbReference>
<evidence type="ECO:0000313" key="3">
    <source>
        <dbReference type="EMBL" id="ACC85152.1"/>
    </source>
</evidence>
<dbReference type="Pfam" id="PF02195">
    <property type="entry name" value="ParB_N"/>
    <property type="match status" value="1"/>
</dbReference>
<comment type="similarity">
    <text evidence="1">Belongs to the ParB family.</text>
</comment>
<dbReference type="GO" id="GO:0003677">
    <property type="term" value="F:DNA binding"/>
    <property type="evidence" value="ECO:0007669"/>
    <property type="project" value="InterPro"/>
</dbReference>
<dbReference type="GO" id="GO:0005694">
    <property type="term" value="C:chromosome"/>
    <property type="evidence" value="ECO:0007669"/>
    <property type="project" value="TreeGrafter"/>
</dbReference>
<reference evidence="4" key="1">
    <citation type="submission" date="2008-04" db="EMBL/GenBank/DDBJ databases">
        <title>Complete sequence of plasmid 2 of Nostoc punctiforme ATCC 29133.</title>
        <authorList>
            <consortium name="US DOE Joint Genome Institute"/>
            <person name="Copeland A."/>
            <person name="Lucas S."/>
            <person name="Lapidus A."/>
            <person name="Glavina del Rio T."/>
            <person name="Dalin E."/>
            <person name="Tice H."/>
            <person name="Pitluck S."/>
            <person name="Chain P."/>
            <person name="Malfatti S."/>
            <person name="Shin M."/>
            <person name="Vergez L."/>
            <person name="Schmutz J."/>
            <person name="Larimer F."/>
            <person name="Land M."/>
            <person name="Hauser L."/>
            <person name="Kyrpides N."/>
            <person name="Kim E."/>
            <person name="Meeks J.C."/>
            <person name="Elhai J."/>
            <person name="Campbell E.L."/>
            <person name="Thiel T."/>
            <person name="Longmire J."/>
            <person name="Potts M."/>
            <person name="Atlas R."/>
        </authorList>
    </citation>
    <scope>NUCLEOTIDE SEQUENCE [LARGE SCALE GENOMIC DNA]</scope>
    <source>
        <strain evidence="4">ATCC 29133 / PCC 73102</strain>
        <plasmid evidence="4">Plasmid pNPUN02</plasmid>
    </source>
</reference>
<dbReference type="SUPFAM" id="SSF110849">
    <property type="entry name" value="ParB/Sulfiredoxin"/>
    <property type="match status" value="1"/>
</dbReference>
<dbReference type="KEGG" id="npu:Npun_BF002"/>
<dbReference type="PhylomeDB" id="B2JB48"/>
<name>B2JB48_NOSP7</name>
<dbReference type="PANTHER" id="PTHR33375">
    <property type="entry name" value="CHROMOSOME-PARTITIONING PROTEIN PARB-RELATED"/>
    <property type="match status" value="1"/>
</dbReference>
<gene>
    <name evidence="3" type="ordered locus">Npun_BF002</name>
</gene>
<proteinExistence type="inferred from homology"/>
<evidence type="ECO:0000313" key="4">
    <source>
        <dbReference type="Proteomes" id="UP000001191"/>
    </source>
</evidence>
<dbReference type="NCBIfam" id="TIGR00180">
    <property type="entry name" value="parB_part"/>
    <property type="match status" value="1"/>
</dbReference>
<evidence type="ECO:0000256" key="1">
    <source>
        <dbReference type="ARBA" id="ARBA00006295"/>
    </source>
</evidence>
<dbReference type="RefSeq" id="WP_012413165.1">
    <property type="nucleotide sequence ID" value="NC_010632.1"/>
</dbReference>
<dbReference type="OrthoDB" id="525900at2"/>
<accession>B2JB48</accession>
<dbReference type="EnsemblBacteria" id="ACC85152">
    <property type="protein sequence ID" value="ACC85152"/>
    <property type="gene ID" value="Npun_BF002"/>
</dbReference>
<dbReference type="InterPro" id="IPR004437">
    <property type="entry name" value="ParB/RepB/Spo0J"/>
</dbReference>
<organism evidence="3 4">
    <name type="scientific">Nostoc punctiforme (strain ATCC 29133 / PCC 73102)</name>
    <dbReference type="NCBI Taxonomy" id="63737"/>
    <lineage>
        <taxon>Bacteria</taxon>
        <taxon>Bacillati</taxon>
        <taxon>Cyanobacteriota</taxon>
        <taxon>Cyanophyceae</taxon>
        <taxon>Nostocales</taxon>
        <taxon>Nostocaceae</taxon>
        <taxon>Nostoc</taxon>
    </lineage>
</organism>
<dbReference type="EMBL" id="CP001039">
    <property type="protein sequence ID" value="ACC85152.1"/>
    <property type="molecule type" value="Genomic_DNA"/>
</dbReference>
<protein>
    <submittedName>
        <fullName evidence="3">ParB-like partition protein</fullName>
    </submittedName>
</protein>
<dbReference type="InterPro" id="IPR003115">
    <property type="entry name" value="ParB_N"/>
</dbReference>
<geneLocation type="plasmid" evidence="3 4">
    <name>pNPUN02</name>
</geneLocation>
<dbReference type="HOGENOM" id="CLU_059892_0_0_3"/>
<dbReference type="AlphaFoldDB" id="B2JB48"/>
<sequence>MARSKVDLTKMFSTAAQMSDAEVEINKLQVEVERLRALQAPELEAQIAALREQLTMQSGQQEIDITLICPNPEQPRKTFSAQSINSMARTLEKDGQLQPVILITQGSGFDLFDGERRWRAGMQLNWKTLKSVVMPRPQDLHRKALLTTLYREDLNPLDKAEALLKEISEQTEVNLAEAPRILATAVRRLEYQKRMKQVGELIGESDEKQNQVLNDLDLNDAEKQIFKVLLDLGLNPASVTANDFRMLSLFPDLQAAIRDSNLKAAHAMVLQRLSAKKLEVDEKKVVKIRVETTQKVVEQNLTLLETQELVNQIISNNAPKPASDPNDKQVKNIMRGLKELSVDKIERSNLKKFHQSLQQKLKEIEAVLQADDYS</sequence>
<dbReference type="GO" id="GO:0007059">
    <property type="term" value="P:chromosome segregation"/>
    <property type="evidence" value="ECO:0007669"/>
    <property type="project" value="TreeGrafter"/>
</dbReference>
<dbReference type="SMART" id="SM00470">
    <property type="entry name" value="ParB"/>
    <property type="match status" value="1"/>
</dbReference>
<dbReference type="Gene3D" id="3.90.1530.10">
    <property type="entry name" value="Conserved hypothetical protein from pyrococcus furiosus pfu- 392566-001, ParB domain"/>
    <property type="match status" value="1"/>
</dbReference>
<dbReference type="InterPro" id="IPR050336">
    <property type="entry name" value="Chromosome_partition/occlusion"/>
</dbReference>
<keyword evidence="4" id="KW-1185">Reference proteome</keyword>